<evidence type="ECO:0000256" key="1">
    <source>
        <dbReference type="ARBA" id="ARBA00001933"/>
    </source>
</evidence>
<keyword evidence="7" id="KW-0663">Pyridoxal phosphate</keyword>
<keyword evidence="11" id="KW-0032">Aminotransferase</keyword>
<dbReference type="CDD" id="cd00449">
    <property type="entry name" value="PLPDE_IV"/>
    <property type="match status" value="1"/>
</dbReference>
<dbReference type="Proteomes" id="UP000284120">
    <property type="component" value="Unassembled WGS sequence"/>
</dbReference>
<dbReference type="Gene3D" id="3.20.10.10">
    <property type="entry name" value="D-amino Acid Aminotransferase, subunit A, domain 2"/>
    <property type="match status" value="1"/>
</dbReference>
<comment type="catalytic activity">
    <reaction evidence="10">
        <text>L-leucine + 2-oxoglutarate = 4-methyl-2-oxopentanoate + L-glutamate</text>
        <dbReference type="Rhea" id="RHEA:18321"/>
        <dbReference type="ChEBI" id="CHEBI:16810"/>
        <dbReference type="ChEBI" id="CHEBI:17865"/>
        <dbReference type="ChEBI" id="CHEBI:29985"/>
        <dbReference type="ChEBI" id="CHEBI:57427"/>
        <dbReference type="EC" id="2.6.1.42"/>
    </reaction>
</comment>
<dbReference type="InterPro" id="IPR050571">
    <property type="entry name" value="Class-IV_PLP-Dep_Aminotrnsfr"/>
</dbReference>
<dbReference type="AlphaFoldDB" id="A0A3S3PCQ4"/>
<protein>
    <recommendedName>
        <fullName evidence="6">branched-chain-amino-acid transaminase</fullName>
        <ecNumber evidence="6">2.6.1.42</ecNumber>
    </recommendedName>
</protein>
<comment type="cofactor">
    <cofactor evidence="1">
        <name>pyridoxal 5'-phosphate</name>
        <dbReference type="ChEBI" id="CHEBI:597326"/>
    </cofactor>
</comment>
<comment type="similarity">
    <text evidence="5">Belongs to the class-IV pyridoxal-phosphate-dependent aminotransferase family.</text>
</comment>
<evidence type="ECO:0000256" key="7">
    <source>
        <dbReference type="ARBA" id="ARBA00022898"/>
    </source>
</evidence>
<dbReference type="OrthoDB" id="9805628at2"/>
<evidence type="ECO:0000256" key="8">
    <source>
        <dbReference type="ARBA" id="ARBA00048212"/>
    </source>
</evidence>
<dbReference type="RefSeq" id="WP_113645222.1">
    <property type="nucleotide sequence ID" value="NZ_QMHN01000001.1"/>
</dbReference>
<proteinExistence type="inferred from homology"/>
<dbReference type="EMBL" id="SAYW01000001">
    <property type="protein sequence ID" value="RWU09782.1"/>
    <property type="molecule type" value="Genomic_DNA"/>
</dbReference>
<organism evidence="11 12">
    <name type="scientific">Pedobacter chitinilyticus</name>
    <dbReference type="NCBI Taxonomy" id="2233776"/>
    <lineage>
        <taxon>Bacteria</taxon>
        <taxon>Pseudomonadati</taxon>
        <taxon>Bacteroidota</taxon>
        <taxon>Sphingobacteriia</taxon>
        <taxon>Sphingobacteriales</taxon>
        <taxon>Sphingobacteriaceae</taxon>
        <taxon>Pedobacter</taxon>
    </lineage>
</organism>
<keyword evidence="12" id="KW-1185">Reference proteome</keyword>
<evidence type="ECO:0000313" key="12">
    <source>
        <dbReference type="Proteomes" id="UP000284120"/>
    </source>
</evidence>
<dbReference type="GO" id="GO:0046394">
    <property type="term" value="P:carboxylic acid biosynthetic process"/>
    <property type="evidence" value="ECO:0007669"/>
    <property type="project" value="UniProtKB-ARBA"/>
</dbReference>
<dbReference type="Pfam" id="PF01063">
    <property type="entry name" value="Aminotran_4"/>
    <property type="match status" value="1"/>
</dbReference>
<comment type="caution">
    <text evidence="11">The sequence shown here is derived from an EMBL/GenBank/DDBJ whole genome shotgun (WGS) entry which is preliminary data.</text>
</comment>
<dbReference type="SUPFAM" id="SSF56752">
    <property type="entry name" value="D-aminoacid aminotransferase-like PLP-dependent enzymes"/>
    <property type="match status" value="1"/>
</dbReference>
<evidence type="ECO:0000256" key="5">
    <source>
        <dbReference type="ARBA" id="ARBA00009320"/>
    </source>
</evidence>
<evidence type="ECO:0000313" key="11">
    <source>
        <dbReference type="EMBL" id="RWU09782.1"/>
    </source>
</evidence>
<dbReference type="GO" id="GO:0008652">
    <property type="term" value="P:amino acid biosynthetic process"/>
    <property type="evidence" value="ECO:0007669"/>
    <property type="project" value="UniProtKB-ARBA"/>
</dbReference>
<gene>
    <name evidence="11" type="ORF">DPV69_00090</name>
</gene>
<comment type="pathway">
    <text evidence="2">Amino-acid biosynthesis; L-isoleucine biosynthesis; L-isoleucine from 2-oxobutanoate: step 4/4.</text>
</comment>
<dbReference type="InterPro" id="IPR043131">
    <property type="entry name" value="BCAT-like_N"/>
</dbReference>
<comment type="catalytic activity">
    <reaction evidence="9">
        <text>L-isoleucine + 2-oxoglutarate = (S)-3-methyl-2-oxopentanoate + L-glutamate</text>
        <dbReference type="Rhea" id="RHEA:24801"/>
        <dbReference type="ChEBI" id="CHEBI:16810"/>
        <dbReference type="ChEBI" id="CHEBI:29985"/>
        <dbReference type="ChEBI" id="CHEBI:35146"/>
        <dbReference type="ChEBI" id="CHEBI:58045"/>
        <dbReference type="EC" id="2.6.1.42"/>
    </reaction>
</comment>
<evidence type="ECO:0000256" key="3">
    <source>
        <dbReference type="ARBA" id="ARBA00004931"/>
    </source>
</evidence>
<dbReference type="PANTHER" id="PTHR42743">
    <property type="entry name" value="AMINO-ACID AMINOTRANSFERASE"/>
    <property type="match status" value="1"/>
</dbReference>
<comment type="catalytic activity">
    <reaction evidence="8">
        <text>L-valine + 2-oxoglutarate = 3-methyl-2-oxobutanoate + L-glutamate</text>
        <dbReference type="Rhea" id="RHEA:24813"/>
        <dbReference type="ChEBI" id="CHEBI:11851"/>
        <dbReference type="ChEBI" id="CHEBI:16810"/>
        <dbReference type="ChEBI" id="CHEBI:29985"/>
        <dbReference type="ChEBI" id="CHEBI:57762"/>
        <dbReference type="EC" id="2.6.1.42"/>
    </reaction>
</comment>
<dbReference type="InterPro" id="IPR043132">
    <property type="entry name" value="BCAT-like_C"/>
</dbReference>
<evidence type="ECO:0000256" key="2">
    <source>
        <dbReference type="ARBA" id="ARBA00004824"/>
    </source>
</evidence>
<evidence type="ECO:0000256" key="9">
    <source>
        <dbReference type="ARBA" id="ARBA00048798"/>
    </source>
</evidence>
<dbReference type="InterPro" id="IPR001544">
    <property type="entry name" value="Aminotrans_IV"/>
</dbReference>
<dbReference type="PANTHER" id="PTHR42743:SF11">
    <property type="entry name" value="AMINODEOXYCHORISMATE LYASE"/>
    <property type="match status" value="1"/>
</dbReference>
<dbReference type="Gene3D" id="3.30.470.10">
    <property type="match status" value="1"/>
</dbReference>
<sequence>MGNTYTYVNGQILLENDAKLLVTDLAVQRGYGIFDFLKTVNGKPVFIEDYFNRFFNSANEMNLEVDFDRTDLFTAINSLLKKNNIANSGLKIILTGGYSEDGYQIAKPNLVIVQTPFEYNPAIFNKGLNLLSHNYQRQLASVKTIDYLQAIRLQPLLKLKQADDLLYHNHGEVRECPRANIFMIKNQQVFTPATSILRGITRGKILGMHLEGLEIKEQDFTLDDFANADEAFISSSTKNILPVLSLDGKPIGKGKPGKITTALNEKLLEMIKNY</sequence>
<evidence type="ECO:0000256" key="4">
    <source>
        <dbReference type="ARBA" id="ARBA00005072"/>
    </source>
</evidence>
<comment type="pathway">
    <text evidence="3">Amino-acid biosynthesis; L-valine biosynthesis; L-valine from pyruvate: step 4/4.</text>
</comment>
<name>A0A3S3PCQ4_9SPHI</name>
<dbReference type="GO" id="GO:0004084">
    <property type="term" value="F:branched-chain-amino-acid transaminase activity"/>
    <property type="evidence" value="ECO:0007669"/>
    <property type="project" value="UniProtKB-EC"/>
</dbReference>
<accession>A0A3S3PCQ4</accession>
<dbReference type="EC" id="2.6.1.42" evidence="6"/>
<evidence type="ECO:0000256" key="6">
    <source>
        <dbReference type="ARBA" id="ARBA00013053"/>
    </source>
</evidence>
<reference evidence="11 12" key="1">
    <citation type="submission" date="2018-06" db="EMBL/GenBank/DDBJ databases">
        <title>Pedobacter endophyticus sp. nov., an endophytic bacterium isolated from a leaf of Triticum aestivum.</title>
        <authorList>
            <person name="Zhang L."/>
        </authorList>
    </citation>
    <scope>NUCLEOTIDE SEQUENCE [LARGE SCALE GENOMIC DNA]</scope>
    <source>
        <strain evidence="11 12">CM134L-2</strain>
    </source>
</reference>
<comment type="pathway">
    <text evidence="4">Amino-acid biosynthesis; L-leucine biosynthesis; L-leucine from 3-methyl-2-oxobutanoate: step 4/4.</text>
</comment>
<dbReference type="FunFam" id="3.20.10.10:FF:000002">
    <property type="entry name" value="D-alanine aminotransferase"/>
    <property type="match status" value="1"/>
</dbReference>
<evidence type="ECO:0000256" key="10">
    <source>
        <dbReference type="ARBA" id="ARBA00049229"/>
    </source>
</evidence>
<dbReference type="InterPro" id="IPR036038">
    <property type="entry name" value="Aminotransferase-like"/>
</dbReference>
<keyword evidence="11" id="KW-0808">Transferase</keyword>